<evidence type="ECO:0000256" key="2">
    <source>
        <dbReference type="ARBA" id="ARBA00022801"/>
    </source>
</evidence>
<dbReference type="InterPro" id="IPR049730">
    <property type="entry name" value="SNF2/RAD54-like_C"/>
</dbReference>
<feature type="non-terminal residue" evidence="5">
    <location>
        <position position="1"/>
    </location>
</feature>
<dbReference type="GO" id="GO:0005524">
    <property type="term" value="F:ATP binding"/>
    <property type="evidence" value="ECO:0007669"/>
    <property type="project" value="UniProtKB-KW"/>
</dbReference>
<reference evidence="5 6" key="1">
    <citation type="submission" date="2015-02" db="EMBL/GenBank/DDBJ databases">
        <title>Single-cell genomics of uncultivated deep-branching MTB reveals a conserved set of magnetosome genes.</title>
        <authorList>
            <person name="Kolinko S."/>
            <person name="Richter M."/>
            <person name="Glockner F.O."/>
            <person name="Brachmann A."/>
            <person name="Schuler D."/>
        </authorList>
    </citation>
    <scope>NUCLEOTIDE SEQUENCE [LARGE SCALE GENOMIC DNA]</scope>
    <source>
        <strain evidence="5">TM-1</strain>
    </source>
</reference>
<dbReference type="Pfam" id="PF00271">
    <property type="entry name" value="Helicase_C"/>
    <property type="match status" value="1"/>
</dbReference>
<dbReference type="CDD" id="cd18793">
    <property type="entry name" value="SF2_C_SNF"/>
    <property type="match status" value="1"/>
</dbReference>
<keyword evidence="3" id="KW-0067">ATP-binding</keyword>
<protein>
    <submittedName>
        <fullName evidence="5">Helicase SNF2</fullName>
    </submittedName>
</protein>
<organism evidence="5 6">
    <name type="scientific">Candidatus Magnetobacterium bavaricum</name>
    <dbReference type="NCBI Taxonomy" id="29290"/>
    <lineage>
        <taxon>Bacteria</taxon>
        <taxon>Pseudomonadati</taxon>
        <taxon>Nitrospirota</taxon>
        <taxon>Thermodesulfovibrionia</taxon>
        <taxon>Thermodesulfovibrionales</taxon>
        <taxon>Candidatus Magnetobacteriaceae</taxon>
        <taxon>Candidatus Magnetobacterium</taxon>
    </lineage>
</organism>
<gene>
    <name evidence="5" type="ORF">MBAV_001920</name>
</gene>
<dbReference type="AlphaFoldDB" id="A0A0F3GVG3"/>
<dbReference type="GO" id="GO:0004386">
    <property type="term" value="F:helicase activity"/>
    <property type="evidence" value="ECO:0007669"/>
    <property type="project" value="UniProtKB-KW"/>
</dbReference>
<evidence type="ECO:0000256" key="3">
    <source>
        <dbReference type="ARBA" id="ARBA00022840"/>
    </source>
</evidence>
<feature type="domain" description="Helicase C-terminal" evidence="4">
    <location>
        <begin position="1"/>
        <end position="117"/>
    </location>
</feature>
<proteinExistence type="predicted"/>
<keyword evidence="6" id="KW-1185">Reference proteome</keyword>
<keyword evidence="5" id="KW-0347">Helicase</keyword>
<dbReference type="PANTHER" id="PTHR45626">
    <property type="entry name" value="TRANSCRIPTION TERMINATION FACTOR 2-RELATED"/>
    <property type="match status" value="1"/>
</dbReference>
<dbReference type="PROSITE" id="PS51194">
    <property type="entry name" value="HELICASE_CTER"/>
    <property type="match status" value="1"/>
</dbReference>
<evidence type="ECO:0000313" key="5">
    <source>
        <dbReference type="EMBL" id="KJU85886.1"/>
    </source>
</evidence>
<dbReference type="PATRIC" id="fig|29290.4.peg.2556"/>
<sequence>SYQYLDGSTPIKDRTKAVEDFQAGKGDVFLISIKAGGFDLNLTAADYVIHMDPWWNPAVEDQASDRAHRIGQKRPVTIYKLITKNTIEEKIVKLHENKKELANSLLEGTELTSKVSADDLIFSTSSTTAPATLSA</sequence>
<dbReference type="GO" id="GO:0016787">
    <property type="term" value="F:hydrolase activity"/>
    <property type="evidence" value="ECO:0007669"/>
    <property type="project" value="UniProtKB-KW"/>
</dbReference>
<accession>A0A0F3GVG3</accession>
<dbReference type="InterPro" id="IPR027417">
    <property type="entry name" value="P-loop_NTPase"/>
</dbReference>
<dbReference type="Proteomes" id="UP000033423">
    <property type="component" value="Unassembled WGS sequence"/>
</dbReference>
<dbReference type="Gene3D" id="3.40.50.300">
    <property type="entry name" value="P-loop containing nucleotide triphosphate hydrolases"/>
    <property type="match status" value="1"/>
</dbReference>
<dbReference type="SMART" id="SM00490">
    <property type="entry name" value="HELICc"/>
    <property type="match status" value="1"/>
</dbReference>
<evidence type="ECO:0000313" key="6">
    <source>
        <dbReference type="Proteomes" id="UP000033423"/>
    </source>
</evidence>
<dbReference type="SUPFAM" id="SSF52540">
    <property type="entry name" value="P-loop containing nucleoside triphosphate hydrolases"/>
    <property type="match status" value="1"/>
</dbReference>
<dbReference type="InterPro" id="IPR001650">
    <property type="entry name" value="Helicase_C-like"/>
</dbReference>
<name>A0A0F3GVG3_9BACT</name>
<evidence type="ECO:0000256" key="1">
    <source>
        <dbReference type="ARBA" id="ARBA00022741"/>
    </source>
</evidence>
<dbReference type="GO" id="GO:0008094">
    <property type="term" value="F:ATP-dependent activity, acting on DNA"/>
    <property type="evidence" value="ECO:0007669"/>
    <property type="project" value="TreeGrafter"/>
</dbReference>
<dbReference type="EMBL" id="LACI01000821">
    <property type="protein sequence ID" value="KJU85886.1"/>
    <property type="molecule type" value="Genomic_DNA"/>
</dbReference>
<dbReference type="GO" id="GO:0006281">
    <property type="term" value="P:DNA repair"/>
    <property type="evidence" value="ECO:0007669"/>
    <property type="project" value="TreeGrafter"/>
</dbReference>
<evidence type="ECO:0000259" key="4">
    <source>
        <dbReference type="PROSITE" id="PS51194"/>
    </source>
</evidence>
<dbReference type="InterPro" id="IPR050628">
    <property type="entry name" value="SNF2_RAD54_helicase_TF"/>
</dbReference>
<keyword evidence="1" id="KW-0547">Nucleotide-binding</keyword>
<keyword evidence="2" id="KW-0378">Hydrolase</keyword>
<comment type="caution">
    <text evidence="5">The sequence shown here is derived from an EMBL/GenBank/DDBJ whole genome shotgun (WGS) entry which is preliminary data.</text>
</comment>